<dbReference type="RefSeq" id="WP_123223619.1">
    <property type="nucleotide sequence ID" value="NZ_RJSF01000040.1"/>
</dbReference>
<dbReference type="Pfam" id="PF21962">
    <property type="entry name" value="DUF6924"/>
    <property type="match status" value="1"/>
</dbReference>
<gene>
    <name evidence="2" type="ORF">EFL26_14920</name>
</gene>
<feature type="domain" description="DUF6924" evidence="1">
    <location>
        <begin position="11"/>
        <end position="141"/>
    </location>
</feature>
<sequence>MLLPKAPDLGLLLVRTDYSDDAAWQRAVAAVTAVYPGDAFERLGANLQPVESPELADLTPEQLVRLPRQDYLGELAVADARTMRDQTVLFVDLNEFNEQVGRTFRAVPREVEAIVANLSIANMDFFEFADNADPDGVFRGFR</sequence>
<protein>
    <recommendedName>
        <fullName evidence="1">DUF6924 domain-containing protein</fullName>
    </recommendedName>
</protein>
<evidence type="ECO:0000259" key="1">
    <source>
        <dbReference type="Pfam" id="PF21962"/>
    </source>
</evidence>
<reference evidence="2 3" key="1">
    <citation type="submission" date="2018-11" db="EMBL/GenBank/DDBJ databases">
        <authorList>
            <person name="Li F."/>
        </authorList>
    </citation>
    <scope>NUCLEOTIDE SEQUENCE [LARGE SCALE GENOMIC DNA]</scope>
    <source>
        <strain evidence="2 3">Gsoil 818</strain>
    </source>
</reference>
<dbReference type="OrthoDB" id="7854965at2"/>
<evidence type="ECO:0000313" key="2">
    <source>
        <dbReference type="EMBL" id="RNM14211.1"/>
    </source>
</evidence>
<dbReference type="InterPro" id="IPR053832">
    <property type="entry name" value="DUF6924"/>
</dbReference>
<proteinExistence type="predicted"/>
<organism evidence="2 3">
    <name type="scientific">Nocardioides pocheonensis</name>
    <dbReference type="NCBI Taxonomy" id="661485"/>
    <lineage>
        <taxon>Bacteria</taxon>
        <taxon>Bacillati</taxon>
        <taxon>Actinomycetota</taxon>
        <taxon>Actinomycetes</taxon>
        <taxon>Propionibacteriales</taxon>
        <taxon>Nocardioidaceae</taxon>
        <taxon>Nocardioides</taxon>
    </lineage>
</organism>
<accession>A0A3N0GP92</accession>
<comment type="caution">
    <text evidence="2">The sequence shown here is derived from an EMBL/GenBank/DDBJ whole genome shotgun (WGS) entry which is preliminary data.</text>
</comment>
<evidence type="ECO:0000313" key="3">
    <source>
        <dbReference type="Proteomes" id="UP000279994"/>
    </source>
</evidence>
<dbReference type="Proteomes" id="UP000279994">
    <property type="component" value="Unassembled WGS sequence"/>
</dbReference>
<name>A0A3N0GP92_9ACTN</name>
<dbReference type="EMBL" id="RJSF01000040">
    <property type="protein sequence ID" value="RNM14211.1"/>
    <property type="molecule type" value="Genomic_DNA"/>
</dbReference>
<keyword evidence="3" id="KW-1185">Reference proteome</keyword>
<dbReference type="AlphaFoldDB" id="A0A3N0GP92"/>